<comment type="caution">
    <text evidence="3">The sequence shown here is derived from an EMBL/GenBank/DDBJ whole genome shotgun (WGS) entry which is preliminary data.</text>
</comment>
<keyword evidence="1" id="KW-0472">Membrane</keyword>
<keyword evidence="2" id="KW-0732">Signal</keyword>
<feature type="transmembrane region" description="Helical" evidence="1">
    <location>
        <begin position="197"/>
        <end position="215"/>
    </location>
</feature>
<name>A0A1Y4DBB3_9BACT</name>
<feature type="transmembrane region" description="Helical" evidence="1">
    <location>
        <begin position="227"/>
        <end position="251"/>
    </location>
</feature>
<keyword evidence="1" id="KW-0812">Transmembrane</keyword>
<dbReference type="EMBL" id="NFJD01000004">
    <property type="protein sequence ID" value="OUO56145.1"/>
    <property type="molecule type" value="Genomic_DNA"/>
</dbReference>
<proteinExistence type="predicted"/>
<evidence type="ECO:0008006" key="5">
    <source>
        <dbReference type="Google" id="ProtNLM"/>
    </source>
</evidence>
<organism evidence="3 4">
    <name type="scientific">Candidatus Avelusimicrobium gallicola</name>
    <dbReference type="NCBI Taxonomy" id="2562704"/>
    <lineage>
        <taxon>Bacteria</taxon>
        <taxon>Pseudomonadati</taxon>
        <taxon>Elusimicrobiota</taxon>
        <taxon>Elusimicrobia</taxon>
        <taxon>Elusimicrobiales</taxon>
        <taxon>Elusimicrobiaceae</taxon>
        <taxon>Candidatus Avelusimicrobium</taxon>
    </lineage>
</organism>
<evidence type="ECO:0000313" key="4">
    <source>
        <dbReference type="Proteomes" id="UP000196368"/>
    </source>
</evidence>
<feature type="chain" id="PRO_5012395832" description="7TM-DISM receptor extracellular domain-containing protein" evidence="2">
    <location>
        <begin position="20"/>
        <end position="252"/>
    </location>
</feature>
<feature type="signal peptide" evidence="2">
    <location>
        <begin position="1"/>
        <end position="19"/>
    </location>
</feature>
<gene>
    <name evidence="3" type="ORF">B5F75_05860</name>
</gene>
<feature type="transmembrane region" description="Helical" evidence="1">
    <location>
        <begin position="143"/>
        <end position="164"/>
    </location>
</feature>
<keyword evidence="4" id="KW-1185">Reference proteome</keyword>
<feature type="transmembrane region" description="Helical" evidence="1">
    <location>
        <begin position="171"/>
        <end position="191"/>
    </location>
</feature>
<keyword evidence="1" id="KW-1133">Transmembrane helix</keyword>
<reference evidence="4" key="1">
    <citation type="submission" date="2017-04" db="EMBL/GenBank/DDBJ databases">
        <title>Function of individual gut microbiota members based on whole genome sequencing of pure cultures obtained from chicken caecum.</title>
        <authorList>
            <person name="Medvecky M."/>
            <person name="Cejkova D."/>
            <person name="Polansky O."/>
            <person name="Karasova D."/>
            <person name="Kubasova T."/>
            <person name="Cizek A."/>
            <person name="Rychlik I."/>
        </authorList>
    </citation>
    <scope>NUCLEOTIDE SEQUENCE [LARGE SCALE GENOMIC DNA]</scope>
    <source>
        <strain evidence="4">An273</strain>
    </source>
</reference>
<dbReference type="Proteomes" id="UP000196368">
    <property type="component" value="Unassembled WGS sequence"/>
</dbReference>
<accession>A0A1Y4DBB3</accession>
<dbReference type="AlphaFoldDB" id="A0A1Y4DBB3"/>
<evidence type="ECO:0000256" key="2">
    <source>
        <dbReference type="SAM" id="SignalP"/>
    </source>
</evidence>
<dbReference type="OrthoDB" id="9845584at2"/>
<protein>
    <recommendedName>
        <fullName evidence="5">7TM-DISM receptor extracellular domain-containing protein</fullName>
    </recommendedName>
</protein>
<evidence type="ECO:0000256" key="1">
    <source>
        <dbReference type="SAM" id="Phobius"/>
    </source>
</evidence>
<sequence>MKKLFLLTLFCCVFSPLWANVSPKPEMEFSFVYQTANQPAIDPLHSEQIQCQDNQCLESKPLGVYGLQKLYCKKRSCFSIAYDYATYQQLIIAFEDGTKKQSNVFASPDTLRSHFNVYVTENDLKVEPSAAPTDRRSWARKDAWLSLGIVLVLELLAAAAYLFYREKSFTILYSVGLANLITTALSWMLLVRYVGDTAVLWVFCLIAEALIMRLMNPRKISFKDACMLSLTTNVTSYSIGMIISFLLAPYIF</sequence>
<dbReference type="RefSeq" id="WP_087288928.1">
    <property type="nucleotide sequence ID" value="NZ_NFJD01000004.1"/>
</dbReference>
<evidence type="ECO:0000313" key="3">
    <source>
        <dbReference type="EMBL" id="OUO56145.1"/>
    </source>
</evidence>